<name>A0AAE1RKV4_9SOLA</name>
<evidence type="ECO:0000313" key="2">
    <source>
        <dbReference type="Proteomes" id="UP001291623"/>
    </source>
</evidence>
<reference evidence="1" key="1">
    <citation type="submission" date="2023-12" db="EMBL/GenBank/DDBJ databases">
        <title>Genome assembly of Anisodus tanguticus.</title>
        <authorList>
            <person name="Wang Y.-J."/>
        </authorList>
    </citation>
    <scope>NUCLEOTIDE SEQUENCE</scope>
    <source>
        <strain evidence="1">KB-2021</strain>
        <tissue evidence="1">Leaf</tissue>
    </source>
</reference>
<evidence type="ECO:0000313" key="1">
    <source>
        <dbReference type="EMBL" id="KAK4354200.1"/>
    </source>
</evidence>
<organism evidence="1 2">
    <name type="scientific">Anisodus tanguticus</name>
    <dbReference type="NCBI Taxonomy" id="243964"/>
    <lineage>
        <taxon>Eukaryota</taxon>
        <taxon>Viridiplantae</taxon>
        <taxon>Streptophyta</taxon>
        <taxon>Embryophyta</taxon>
        <taxon>Tracheophyta</taxon>
        <taxon>Spermatophyta</taxon>
        <taxon>Magnoliopsida</taxon>
        <taxon>eudicotyledons</taxon>
        <taxon>Gunneridae</taxon>
        <taxon>Pentapetalae</taxon>
        <taxon>asterids</taxon>
        <taxon>lamiids</taxon>
        <taxon>Solanales</taxon>
        <taxon>Solanaceae</taxon>
        <taxon>Solanoideae</taxon>
        <taxon>Hyoscyameae</taxon>
        <taxon>Anisodus</taxon>
    </lineage>
</organism>
<keyword evidence="2" id="KW-1185">Reference proteome</keyword>
<gene>
    <name evidence="1" type="ORF">RND71_026394</name>
</gene>
<dbReference type="EMBL" id="JAVYJV010000014">
    <property type="protein sequence ID" value="KAK4354200.1"/>
    <property type="molecule type" value="Genomic_DNA"/>
</dbReference>
<accession>A0AAE1RKV4</accession>
<dbReference type="AlphaFoldDB" id="A0AAE1RKV4"/>
<dbReference type="Proteomes" id="UP001291623">
    <property type="component" value="Unassembled WGS sequence"/>
</dbReference>
<sequence length="156" mass="18181">MKETTEELLREQNKWLEIVKKEKWFYNIEMIEKINKICMDAATALPVTRRSKKGEGCQGEVEISGDPEITAKARSYRRKTAQQRRRPWVSSHLAPNLIFSCDLEDNSANWFFRGMNALALVNVREVMKPIKARKVMKPVKATEKPLFTLLNNRQTK</sequence>
<comment type="caution">
    <text evidence="1">The sequence shown here is derived from an EMBL/GenBank/DDBJ whole genome shotgun (WGS) entry which is preliminary data.</text>
</comment>
<protein>
    <submittedName>
        <fullName evidence="1">Uncharacterized protein</fullName>
    </submittedName>
</protein>
<proteinExistence type="predicted"/>